<organism evidence="3 4">
    <name type="scientific">Tupaia chinensis</name>
    <name type="common">Chinese tree shrew</name>
    <name type="synonym">Tupaia belangeri chinensis</name>
    <dbReference type="NCBI Taxonomy" id="246437"/>
    <lineage>
        <taxon>Eukaryota</taxon>
        <taxon>Metazoa</taxon>
        <taxon>Chordata</taxon>
        <taxon>Craniata</taxon>
        <taxon>Vertebrata</taxon>
        <taxon>Euteleostomi</taxon>
        <taxon>Mammalia</taxon>
        <taxon>Eutheria</taxon>
        <taxon>Euarchontoglires</taxon>
        <taxon>Scandentia</taxon>
        <taxon>Tupaiidae</taxon>
        <taxon>Tupaia</taxon>
    </lineage>
</organism>
<proteinExistence type="inferred from homology"/>
<dbReference type="EMBL" id="KB320860">
    <property type="protein sequence ID" value="ELW61704.1"/>
    <property type="molecule type" value="Genomic_DNA"/>
</dbReference>
<name>L9KGU4_TUPCH</name>
<dbReference type="PANTHER" id="PTHR16284:SF13">
    <property type="entry name" value="PROTEIN CDV3 HOMOLOG"/>
    <property type="match status" value="1"/>
</dbReference>
<feature type="signal peptide" evidence="2">
    <location>
        <begin position="1"/>
        <end position="15"/>
    </location>
</feature>
<accession>L9KGU4</accession>
<protein>
    <submittedName>
        <fullName evidence="3">Protein CDV3</fullName>
    </submittedName>
</protein>
<keyword evidence="4" id="KW-1185">Reference proteome</keyword>
<dbReference type="PANTHER" id="PTHR16284">
    <property type="entry name" value="PROTEIN CDV3 HOMOLOG"/>
    <property type="match status" value="1"/>
</dbReference>
<reference evidence="4" key="1">
    <citation type="submission" date="2012-07" db="EMBL/GenBank/DDBJ databases">
        <title>Genome of the Chinese tree shrew, a rising model animal genetically related to primates.</title>
        <authorList>
            <person name="Zhang G."/>
            <person name="Fan Y."/>
            <person name="Yao Y."/>
            <person name="Huang Z."/>
        </authorList>
    </citation>
    <scope>NUCLEOTIDE SEQUENCE [LARGE SCALE GENOMIC DNA]</scope>
</reference>
<evidence type="ECO:0000256" key="2">
    <source>
        <dbReference type="SAM" id="SignalP"/>
    </source>
</evidence>
<dbReference type="InterPro" id="IPR026806">
    <property type="entry name" value="CDV3"/>
</dbReference>
<evidence type="ECO:0000313" key="3">
    <source>
        <dbReference type="EMBL" id="ELW61704.1"/>
    </source>
</evidence>
<feature type="chain" id="PRO_5012135796" evidence="2">
    <location>
        <begin position="16"/>
        <end position="117"/>
    </location>
</feature>
<keyword evidence="2" id="KW-0732">Signal</keyword>
<dbReference type="Pfam" id="PF15359">
    <property type="entry name" value="CDV3"/>
    <property type="match status" value="1"/>
</dbReference>
<dbReference type="Proteomes" id="UP000011518">
    <property type="component" value="Unassembled WGS sequence"/>
</dbReference>
<dbReference type="AlphaFoldDB" id="L9KGU4"/>
<dbReference type="InParanoid" id="L9KGU4"/>
<dbReference type="GO" id="GO:0005737">
    <property type="term" value="C:cytoplasm"/>
    <property type="evidence" value="ECO:0007669"/>
    <property type="project" value="TreeGrafter"/>
</dbReference>
<evidence type="ECO:0000256" key="1">
    <source>
        <dbReference type="ARBA" id="ARBA00006062"/>
    </source>
</evidence>
<dbReference type="STRING" id="246437.L9KGU4"/>
<evidence type="ECO:0000313" key="4">
    <source>
        <dbReference type="Proteomes" id="UP000011518"/>
    </source>
</evidence>
<comment type="similarity">
    <text evidence="1">Belongs to the CDV3 family.</text>
</comment>
<sequence length="117" mass="13225">MWWALVDSLARLAMAGHQALSMGPGAAAKIMKKDEDEWEDFKQKEFDYSGLRVQAMLINEKEDDNEKREGRSDTEKKVEDLAVVVVCKNFQVPGIKVALVQVPPASKWLQKPRTGHD</sequence>
<reference evidence="4" key="2">
    <citation type="journal article" date="2013" name="Nat. Commun.">
        <title>Genome of the Chinese tree shrew.</title>
        <authorList>
            <person name="Fan Y."/>
            <person name="Huang Z.Y."/>
            <person name="Cao C.C."/>
            <person name="Chen C.S."/>
            <person name="Chen Y.X."/>
            <person name="Fan D.D."/>
            <person name="He J."/>
            <person name="Hou H.L."/>
            <person name="Hu L."/>
            <person name="Hu X.T."/>
            <person name="Jiang X.T."/>
            <person name="Lai R."/>
            <person name="Lang Y.S."/>
            <person name="Liang B."/>
            <person name="Liao S.G."/>
            <person name="Mu D."/>
            <person name="Ma Y.Y."/>
            <person name="Niu Y.Y."/>
            <person name="Sun X.Q."/>
            <person name="Xia J.Q."/>
            <person name="Xiao J."/>
            <person name="Xiong Z.Q."/>
            <person name="Xu L."/>
            <person name="Yang L."/>
            <person name="Zhang Y."/>
            <person name="Zhao W."/>
            <person name="Zhao X.D."/>
            <person name="Zheng Y.T."/>
            <person name="Zhou J.M."/>
            <person name="Zhu Y.B."/>
            <person name="Zhang G.J."/>
            <person name="Wang J."/>
            <person name="Yao Y.G."/>
        </authorList>
    </citation>
    <scope>NUCLEOTIDE SEQUENCE [LARGE SCALE GENOMIC DNA]</scope>
</reference>
<gene>
    <name evidence="3" type="ORF">TREES_T100012052</name>
</gene>